<name>A0A162NGR9_PHYB8</name>
<dbReference type="EMBL" id="KV440991">
    <property type="protein sequence ID" value="OAD69444.1"/>
    <property type="molecule type" value="Genomic_DNA"/>
</dbReference>
<proteinExistence type="predicted"/>
<dbReference type="VEuPathDB" id="FungiDB:PHYBLDRAFT_172083"/>
<gene>
    <name evidence="1" type="ORF">PHYBLDRAFT_172083</name>
</gene>
<dbReference type="STRING" id="763407.A0A162NGR9"/>
<evidence type="ECO:0000313" key="1">
    <source>
        <dbReference type="EMBL" id="OAD69444.1"/>
    </source>
</evidence>
<sequence>MKDQKNWLNLYIYEEPHFGNYTSKLAKFNTIPNSCIPRPWRREYLREEHHLTINSPISVPPSIKEVSKERSEFIYDLKRIYEIYNNSKSPEEQAYIRAAIKNVVIQLTRHTLEDLNCPTIAKTVKDKPKKTKRKLNELEHCLEEEEAEEEKTVKKVGTKKPQKKINLLKKKLGLFSRKQLYSTQEQDALKDISLLGSPIDRSTFDNLTILPRHISDIFSPESDGNCGYRAVAMEVYQDQEKWPIVKDEMLKTFLKYRGTYYEGRMDNGNRLTSMDSLIISLQDKSSPLPDRHWFGIVDHPQLVADTFNRSVAIYWKTPRVTGDCLFVPLLTIPDKIEPMIIILADNHFLLAKRKNTRSYPWPPINPFHKSIVQRHKLEDFSVIQNSYYYFEKFNKYQSLVPAYLLYLAAYGTNLSQV</sequence>
<reference evidence="2" key="1">
    <citation type="submission" date="2015-06" db="EMBL/GenBank/DDBJ databases">
        <title>Expansion of signal transduction pathways in fungi by whole-genome duplication.</title>
        <authorList>
            <consortium name="DOE Joint Genome Institute"/>
            <person name="Corrochano L.M."/>
            <person name="Kuo A."/>
            <person name="Marcet-Houben M."/>
            <person name="Polaino S."/>
            <person name="Salamov A."/>
            <person name="Villalobos J.M."/>
            <person name="Alvarez M.I."/>
            <person name="Avalos J."/>
            <person name="Benito E.P."/>
            <person name="Benoit I."/>
            <person name="Burger G."/>
            <person name="Camino L.P."/>
            <person name="Canovas D."/>
            <person name="Cerda-Olmedo E."/>
            <person name="Cheng J.-F."/>
            <person name="Dominguez A."/>
            <person name="Elias M."/>
            <person name="Eslava A.P."/>
            <person name="Glaser F."/>
            <person name="Grimwood J."/>
            <person name="Gutierrez G."/>
            <person name="Heitman J."/>
            <person name="Henrissat B."/>
            <person name="Iturriaga E.A."/>
            <person name="Lang B.F."/>
            <person name="Lavin J.L."/>
            <person name="Lee S."/>
            <person name="Li W."/>
            <person name="Lindquist E."/>
            <person name="Lopez-Garcia S."/>
            <person name="Luque E.M."/>
            <person name="Marcos A.T."/>
            <person name="Martin J."/>
            <person name="McCluskey K."/>
            <person name="Medina H.R."/>
            <person name="Miralles-Duran A."/>
            <person name="Miyazaki A."/>
            <person name="Munoz-Torres E."/>
            <person name="Oguiza J.A."/>
            <person name="Ohm R."/>
            <person name="Olmedo M."/>
            <person name="Orejas M."/>
            <person name="Ortiz-Castellanos L."/>
            <person name="Pisabarro A.G."/>
            <person name="Rodriguez-Romero J."/>
            <person name="Ruiz-Herrera J."/>
            <person name="Ruiz-Vazquez R."/>
            <person name="Sanz C."/>
            <person name="Schackwitz W."/>
            <person name="Schmutz J."/>
            <person name="Shahriari M."/>
            <person name="Shelest E."/>
            <person name="Silva-Franco F."/>
            <person name="Soanes D."/>
            <person name="Syed K."/>
            <person name="Tagua V.G."/>
            <person name="Talbot N.J."/>
            <person name="Thon M."/>
            <person name="De vries R.P."/>
            <person name="Wiebenga A."/>
            <person name="Yadav J.S."/>
            <person name="Braun E.L."/>
            <person name="Baker S."/>
            <person name="Garre V."/>
            <person name="Horwitz B."/>
            <person name="Torres-Martinez S."/>
            <person name="Idnurm A."/>
            <person name="Herrera-Estrella A."/>
            <person name="Gabaldon T."/>
            <person name="Grigoriev I.V."/>
        </authorList>
    </citation>
    <scope>NUCLEOTIDE SEQUENCE [LARGE SCALE GENOMIC DNA]</scope>
    <source>
        <strain evidence="2">NRRL 1555(-)</strain>
    </source>
</reference>
<keyword evidence="2" id="KW-1185">Reference proteome</keyword>
<dbReference type="CDD" id="cd22744">
    <property type="entry name" value="OTU"/>
    <property type="match status" value="1"/>
</dbReference>
<evidence type="ECO:0008006" key="3">
    <source>
        <dbReference type="Google" id="ProtNLM"/>
    </source>
</evidence>
<dbReference type="RefSeq" id="XP_018287484.1">
    <property type="nucleotide sequence ID" value="XM_018436733.1"/>
</dbReference>
<dbReference type="GeneID" id="28997639"/>
<dbReference type="OrthoDB" id="2379842at2759"/>
<dbReference type="Proteomes" id="UP000077315">
    <property type="component" value="Unassembled WGS sequence"/>
</dbReference>
<accession>A0A162NGR9</accession>
<dbReference type="InParanoid" id="A0A162NGR9"/>
<dbReference type="AlphaFoldDB" id="A0A162NGR9"/>
<protein>
    <recommendedName>
        <fullName evidence="3">OTU domain-containing protein</fullName>
    </recommendedName>
</protein>
<organism evidence="1 2">
    <name type="scientific">Phycomyces blakesleeanus (strain ATCC 8743b / DSM 1359 / FGSC 10004 / NBRC 33097 / NRRL 1555)</name>
    <dbReference type="NCBI Taxonomy" id="763407"/>
    <lineage>
        <taxon>Eukaryota</taxon>
        <taxon>Fungi</taxon>
        <taxon>Fungi incertae sedis</taxon>
        <taxon>Mucoromycota</taxon>
        <taxon>Mucoromycotina</taxon>
        <taxon>Mucoromycetes</taxon>
        <taxon>Mucorales</taxon>
        <taxon>Phycomycetaceae</taxon>
        <taxon>Phycomyces</taxon>
    </lineage>
</organism>
<evidence type="ECO:0000313" key="2">
    <source>
        <dbReference type="Proteomes" id="UP000077315"/>
    </source>
</evidence>